<evidence type="ECO:0000256" key="2">
    <source>
        <dbReference type="ARBA" id="ARBA00010065"/>
    </source>
</evidence>
<protein>
    <recommendedName>
        <fullName evidence="9">Apolipoprotein N-acyltransferase</fullName>
        <shortName evidence="9">ALP N-acyltransferase</shortName>
        <ecNumber evidence="9">2.3.1.269</ecNumber>
    </recommendedName>
</protein>
<feature type="transmembrane region" description="Helical" evidence="9">
    <location>
        <begin position="15"/>
        <end position="44"/>
    </location>
</feature>
<keyword evidence="12" id="KW-1185">Reference proteome</keyword>
<accession>A0A2S7XQM6</accession>
<dbReference type="SUPFAM" id="SSF56317">
    <property type="entry name" value="Carbon-nitrogen hydrolase"/>
    <property type="match status" value="1"/>
</dbReference>
<evidence type="ECO:0000256" key="1">
    <source>
        <dbReference type="ARBA" id="ARBA00004651"/>
    </source>
</evidence>
<dbReference type="EMBL" id="PPGH01000035">
    <property type="protein sequence ID" value="PQJ96047.1"/>
    <property type="molecule type" value="Genomic_DNA"/>
</dbReference>
<feature type="transmembrane region" description="Helical" evidence="9">
    <location>
        <begin position="179"/>
        <end position="200"/>
    </location>
</feature>
<comment type="function">
    <text evidence="9">Catalyzes the phospholipid dependent N-acylation of the N-terminal cysteine of apolipoprotein, the last step in lipoprotein maturation.</text>
</comment>
<keyword evidence="8 9" id="KW-0012">Acyltransferase</keyword>
<keyword evidence="5 9" id="KW-0812">Transmembrane</keyword>
<feature type="transmembrane region" description="Helical" evidence="9">
    <location>
        <begin position="212"/>
        <end position="231"/>
    </location>
</feature>
<dbReference type="PANTHER" id="PTHR38686:SF1">
    <property type="entry name" value="APOLIPOPROTEIN N-ACYLTRANSFERASE"/>
    <property type="match status" value="1"/>
</dbReference>
<dbReference type="InterPro" id="IPR003010">
    <property type="entry name" value="C-N_Hydrolase"/>
</dbReference>
<keyword evidence="7 9" id="KW-0472">Membrane</keyword>
<dbReference type="CDD" id="cd07571">
    <property type="entry name" value="ALP_N-acyl_transferase"/>
    <property type="match status" value="1"/>
</dbReference>
<evidence type="ECO:0000313" key="11">
    <source>
        <dbReference type="EMBL" id="PQJ96047.1"/>
    </source>
</evidence>
<dbReference type="HAMAP" id="MF_01148">
    <property type="entry name" value="Lnt"/>
    <property type="match status" value="1"/>
</dbReference>
<dbReference type="GO" id="GO:0005886">
    <property type="term" value="C:plasma membrane"/>
    <property type="evidence" value="ECO:0007669"/>
    <property type="project" value="UniProtKB-SubCell"/>
</dbReference>
<sequence>MSLFLQQLRRFLPEALALASGALMVLGFAPFGWFAVAVLAFAGFNQSLIDASPRAGFWRGWLFGIGLFGVGVFWIRISLNQFGNLDAWLAYLLTALFIALMALYSGVVGWLVRRLSFNLPLQNLSLHPPLQKGGRGDFIAPLLLLPGSYVLLEWIRGWLFTGFPWLNLGYTQLDGPLAGYAPIGGIYSVSLLTAFTGGLLWGVLNWIGRQRLIAASGIGALLLGGLGLQHIEWTQAIGAPFRASVVQANIPQELKWTPEAEEQIVQAYLELTREHFGSALIVWPETALPAFLHDIRAPLLTPLAARAQSEGAEIVLGVPVLNTETGQYYNGLVSIGSGEDLYTKRHLVPFGEFMPLHDWLTPLIDLFEIPMADFSRGDSARPLLKVGAWQVGVSICYEDVFANEVAQALPEAQFLINVSNDAWFGDSFAPHQHLQMARFRALETGRFLLRATNTGISAIIDERGRVIADVPTFVRGGATATVQPRQGATPFVRVMRWLN</sequence>
<evidence type="ECO:0000256" key="7">
    <source>
        <dbReference type="ARBA" id="ARBA00023136"/>
    </source>
</evidence>
<dbReference type="InterPro" id="IPR045378">
    <property type="entry name" value="LNT_N"/>
</dbReference>
<evidence type="ECO:0000256" key="5">
    <source>
        <dbReference type="ARBA" id="ARBA00022692"/>
    </source>
</evidence>
<feature type="transmembrane region" description="Helical" evidence="9">
    <location>
        <begin position="56"/>
        <end position="77"/>
    </location>
</feature>
<evidence type="ECO:0000256" key="6">
    <source>
        <dbReference type="ARBA" id="ARBA00022989"/>
    </source>
</evidence>
<dbReference type="RefSeq" id="WP_105073684.1">
    <property type="nucleotide sequence ID" value="NZ_PPGH01000035.1"/>
</dbReference>
<feature type="transmembrane region" description="Helical" evidence="9">
    <location>
        <begin position="138"/>
        <end position="159"/>
    </location>
</feature>
<dbReference type="Pfam" id="PF20154">
    <property type="entry name" value="LNT_N"/>
    <property type="match status" value="1"/>
</dbReference>
<comment type="caution">
    <text evidence="11">The sequence shown here is derived from an EMBL/GenBank/DDBJ whole genome shotgun (WGS) entry which is preliminary data.</text>
</comment>
<evidence type="ECO:0000256" key="4">
    <source>
        <dbReference type="ARBA" id="ARBA00022679"/>
    </source>
</evidence>
<dbReference type="OrthoDB" id="9804277at2"/>
<proteinExistence type="inferred from homology"/>
<dbReference type="Gene3D" id="3.60.110.10">
    <property type="entry name" value="Carbon-nitrogen hydrolase"/>
    <property type="match status" value="1"/>
</dbReference>
<comment type="catalytic activity">
    <reaction evidence="9">
        <text>N-terminal S-1,2-diacyl-sn-glyceryl-L-cysteinyl-[lipoprotein] + a glycerophospholipid = N-acyl-S-1,2-diacyl-sn-glyceryl-L-cysteinyl-[lipoprotein] + a 2-acyl-sn-glycero-3-phospholipid + H(+)</text>
        <dbReference type="Rhea" id="RHEA:48228"/>
        <dbReference type="Rhea" id="RHEA-COMP:14681"/>
        <dbReference type="Rhea" id="RHEA-COMP:14684"/>
        <dbReference type="ChEBI" id="CHEBI:15378"/>
        <dbReference type="ChEBI" id="CHEBI:136912"/>
        <dbReference type="ChEBI" id="CHEBI:140656"/>
        <dbReference type="ChEBI" id="CHEBI:140657"/>
        <dbReference type="ChEBI" id="CHEBI:140660"/>
        <dbReference type="EC" id="2.3.1.269"/>
    </reaction>
</comment>
<name>A0A2S7XQM6_9GAMM</name>
<keyword evidence="11" id="KW-0449">Lipoprotein</keyword>
<dbReference type="GO" id="GO:0016410">
    <property type="term" value="F:N-acyltransferase activity"/>
    <property type="evidence" value="ECO:0007669"/>
    <property type="project" value="UniProtKB-UniRule"/>
</dbReference>
<dbReference type="PANTHER" id="PTHR38686">
    <property type="entry name" value="APOLIPOPROTEIN N-ACYLTRANSFERASE"/>
    <property type="match status" value="1"/>
</dbReference>
<feature type="domain" description="CN hydrolase" evidence="10">
    <location>
        <begin position="246"/>
        <end position="484"/>
    </location>
</feature>
<evidence type="ECO:0000313" key="12">
    <source>
        <dbReference type="Proteomes" id="UP000239936"/>
    </source>
</evidence>
<feature type="transmembrane region" description="Helical" evidence="9">
    <location>
        <begin position="89"/>
        <end position="112"/>
    </location>
</feature>
<dbReference type="Pfam" id="PF00795">
    <property type="entry name" value="CN_hydrolase"/>
    <property type="match status" value="1"/>
</dbReference>
<comment type="similarity">
    <text evidence="2 9">Belongs to the CN hydrolase family. Apolipoprotein N-acyltransferase subfamily.</text>
</comment>
<dbReference type="PROSITE" id="PS50263">
    <property type="entry name" value="CN_HYDROLASE"/>
    <property type="match status" value="1"/>
</dbReference>
<dbReference type="GO" id="GO:0042158">
    <property type="term" value="P:lipoprotein biosynthetic process"/>
    <property type="evidence" value="ECO:0007669"/>
    <property type="project" value="UniProtKB-UniRule"/>
</dbReference>
<reference evidence="11 12" key="1">
    <citation type="submission" date="2018-01" db="EMBL/GenBank/DDBJ databases">
        <title>The complete genome sequence of Chromatium okenii LaCa, a purple sulfur bacterium with a turbulent life.</title>
        <authorList>
            <person name="Luedin S.M."/>
            <person name="Liechti N."/>
            <person name="Storelli N."/>
            <person name="Danza F."/>
            <person name="Wittwer M."/>
            <person name="Pothier J.F."/>
            <person name="Tonolla M.A."/>
        </authorList>
    </citation>
    <scope>NUCLEOTIDE SEQUENCE [LARGE SCALE GENOMIC DNA]</scope>
    <source>
        <strain evidence="11 12">LaCa</strain>
    </source>
</reference>
<gene>
    <name evidence="9" type="primary">lnt</name>
    <name evidence="11" type="ORF">CXB77_09445</name>
</gene>
<evidence type="ECO:0000256" key="8">
    <source>
        <dbReference type="ARBA" id="ARBA00023315"/>
    </source>
</evidence>
<keyword evidence="3 9" id="KW-1003">Cell membrane</keyword>
<dbReference type="InterPro" id="IPR036526">
    <property type="entry name" value="C-N_Hydrolase_sf"/>
</dbReference>
<comment type="pathway">
    <text evidence="9">Protein modification; lipoprotein biosynthesis (N-acyl transfer).</text>
</comment>
<dbReference type="EC" id="2.3.1.269" evidence="9"/>
<dbReference type="NCBIfam" id="TIGR00546">
    <property type="entry name" value="lnt"/>
    <property type="match status" value="1"/>
</dbReference>
<dbReference type="Proteomes" id="UP000239936">
    <property type="component" value="Unassembled WGS sequence"/>
</dbReference>
<dbReference type="InterPro" id="IPR004563">
    <property type="entry name" value="Apolipo_AcylTrfase"/>
</dbReference>
<keyword evidence="4 9" id="KW-0808">Transferase</keyword>
<evidence type="ECO:0000256" key="9">
    <source>
        <dbReference type="HAMAP-Rule" id="MF_01148"/>
    </source>
</evidence>
<comment type="subcellular location">
    <subcellularLocation>
        <location evidence="1 9">Cell membrane</location>
        <topology evidence="1 9">Multi-pass membrane protein</topology>
    </subcellularLocation>
</comment>
<organism evidence="11 12">
    <name type="scientific">Chromatium okenii</name>
    <dbReference type="NCBI Taxonomy" id="61644"/>
    <lineage>
        <taxon>Bacteria</taxon>
        <taxon>Pseudomonadati</taxon>
        <taxon>Pseudomonadota</taxon>
        <taxon>Gammaproteobacteria</taxon>
        <taxon>Chromatiales</taxon>
        <taxon>Chromatiaceae</taxon>
        <taxon>Chromatium</taxon>
    </lineage>
</organism>
<dbReference type="AlphaFoldDB" id="A0A2S7XQM6"/>
<evidence type="ECO:0000256" key="3">
    <source>
        <dbReference type="ARBA" id="ARBA00022475"/>
    </source>
</evidence>
<keyword evidence="6 9" id="KW-1133">Transmembrane helix</keyword>
<dbReference type="UniPathway" id="UPA00666"/>
<evidence type="ECO:0000259" key="10">
    <source>
        <dbReference type="PROSITE" id="PS50263"/>
    </source>
</evidence>